<feature type="transmembrane region" description="Helical" evidence="1">
    <location>
        <begin position="12"/>
        <end position="35"/>
    </location>
</feature>
<keyword evidence="1" id="KW-0472">Membrane</keyword>
<dbReference type="EMBL" id="FUXI01000003">
    <property type="protein sequence ID" value="SJZ45009.1"/>
    <property type="molecule type" value="Genomic_DNA"/>
</dbReference>
<evidence type="ECO:0000313" key="3">
    <source>
        <dbReference type="Proteomes" id="UP000190328"/>
    </source>
</evidence>
<dbReference type="Proteomes" id="UP000190328">
    <property type="component" value="Unassembled WGS sequence"/>
</dbReference>
<organism evidence="2 3">
    <name type="scientific">Pilibacter termitis</name>
    <dbReference type="NCBI Taxonomy" id="263852"/>
    <lineage>
        <taxon>Bacteria</taxon>
        <taxon>Bacillati</taxon>
        <taxon>Bacillota</taxon>
        <taxon>Bacilli</taxon>
        <taxon>Lactobacillales</taxon>
        <taxon>Enterococcaceae</taxon>
        <taxon>Pilibacter</taxon>
    </lineage>
</organism>
<dbReference type="AlphaFoldDB" id="A0A1T4KRC9"/>
<evidence type="ECO:0000256" key="1">
    <source>
        <dbReference type="SAM" id="Phobius"/>
    </source>
</evidence>
<keyword evidence="1" id="KW-0812">Transmembrane</keyword>
<accession>A0A1T4KRC9</accession>
<name>A0A1T4KRC9_9ENTE</name>
<proteinExistence type="predicted"/>
<keyword evidence="3" id="KW-1185">Reference proteome</keyword>
<protein>
    <submittedName>
        <fullName evidence="2">Uncharacterized protein</fullName>
    </submittedName>
</protein>
<reference evidence="2 3" key="1">
    <citation type="submission" date="2017-02" db="EMBL/GenBank/DDBJ databases">
        <authorList>
            <person name="Peterson S.W."/>
        </authorList>
    </citation>
    <scope>NUCLEOTIDE SEQUENCE [LARGE SCALE GENOMIC DNA]</scope>
    <source>
        <strain evidence="2 3">ATCC BAA-1030</strain>
    </source>
</reference>
<evidence type="ECO:0000313" key="2">
    <source>
        <dbReference type="EMBL" id="SJZ45009.1"/>
    </source>
</evidence>
<gene>
    <name evidence="2" type="ORF">SAMN02745116_00348</name>
</gene>
<sequence length="39" mass="4285">MKKVLKIMVHSLVLVGISLAIGIFLHIFAEIIPLVELEG</sequence>
<keyword evidence="1" id="KW-1133">Transmembrane helix</keyword>